<reference evidence="2" key="1">
    <citation type="journal article" date="2022" name="bioRxiv">
        <title>Sequencing and chromosome-scale assembly of the giantPleurodeles waltlgenome.</title>
        <authorList>
            <person name="Brown T."/>
            <person name="Elewa A."/>
            <person name="Iarovenko S."/>
            <person name="Subramanian E."/>
            <person name="Araus A.J."/>
            <person name="Petzold A."/>
            <person name="Susuki M."/>
            <person name="Suzuki K.-i.T."/>
            <person name="Hayashi T."/>
            <person name="Toyoda A."/>
            <person name="Oliveira C."/>
            <person name="Osipova E."/>
            <person name="Leigh N.D."/>
            <person name="Simon A."/>
            <person name="Yun M.H."/>
        </authorList>
    </citation>
    <scope>NUCLEOTIDE SEQUENCE</scope>
    <source>
        <strain evidence="2">20211129_DDA</strain>
        <tissue evidence="2">Liver</tissue>
    </source>
</reference>
<comment type="caution">
    <text evidence="2">The sequence shown here is derived from an EMBL/GenBank/DDBJ whole genome shotgun (WGS) entry which is preliminary data.</text>
</comment>
<evidence type="ECO:0000313" key="2">
    <source>
        <dbReference type="EMBL" id="KAJ1090879.1"/>
    </source>
</evidence>
<proteinExistence type="predicted"/>
<keyword evidence="1" id="KW-0812">Transmembrane</keyword>
<accession>A0AAV7LIN9</accession>
<dbReference type="EMBL" id="JANPWB010000015">
    <property type="protein sequence ID" value="KAJ1090879.1"/>
    <property type="molecule type" value="Genomic_DNA"/>
</dbReference>
<dbReference type="Proteomes" id="UP001066276">
    <property type="component" value="Chromosome 11"/>
</dbReference>
<keyword evidence="1" id="KW-1133">Transmembrane helix</keyword>
<dbReference type="AlphaFoldDB" id="A0AAV7LIN9"/>
<feature type="transmembrane region" description="Helical" evidence="1">
    <location>
        <begin position="41"/>
        <end position="61"/>
    </location>
</feature>
<evidence type="ECO:0000256" key="1">
    <source>
        <dbReference type="SAM" id="Phobius"/>
    </source>
</evidence>
<keyword evidence="3" id="KW-1185">Reference proteome</keyword>
<evidence type="ECO:0000313" key="3">
    <source>
        <dbReference type="Proteomes" id="UP001066276"/>
    </source>
</evidence>
<keyword evidence="1" id="KW-0472">Membrane</keyword>
<sequence length="104" mass="10887">MPNTTHLKNNLKLLTTVKGRGKELGGCACATSQFFQLSFAVLQYFSIFCTLLSNPAILAALSHLMSLSKFGFNTAAGGCMGGWLVTGAAEVDGVGATEAPWTPD</sequence>
<protein>
    <submittedName>
        <fullName evidence="2">Uncharacterized protein</fullName>
    </submittedName>
</protein>
<name>A0AAV7LIN9_PLEWA</name>
<organism evidence="2 3">
    <name type="scientific">Pleurodeles waltl</name>
    <name type="common">Iberian ribbed newt</name>
    <dbReference type="NCBI Taxonomy" id="8319"/>
    <lineage>
        <taxon>Eukaryota</taxon>
        <taxon>Metazoa</taxon>
        <taxon>Chordata</taxon>
        <taxon>Craniata</taxon>
        <taxon>Vertebrata</taxon>
        <taxon>Euteleostomi</taxon>
        <taxon>Amphibia</taxon>
        <taxon>Batrachia</taxon>
        <taxon>Caudata</taxon>
        <taxon>Salamandroidea</taxon>
        <taxon>Salamandridae</taxon>
        <taxon>Pleurodelinae</taxon>
        <taxon>Pleurodeles</taxon>
    </lineage>
</organism>
<gene>
    <name evidence="2" type="ORF">NDU88_004007</name>
</gene>
<feature type="non-terminal residue" evidence="2">
    <location>
        <position position="104"/>
    </location>
</feature>